<dbReference type="OrthoDB" id="3196716at2"/>
<organism evidence="5 6">
    <name type="scientific">Caloramator quimbayensis</name>
    <dbReference type="NCBI Taxonomy" id="1147123"/>
    <lineage>
        <taxon>Bacteria</taxon>
        <taxon>Bacillati</taxon>
        <taxon>Bacillota</taxon>
        <taxon>Clostridia</taxon>
        <taxon>Eubacteriales</taxon>
        <taxon>Clostridiaceae</taxon>
        <taxon>Caloramator</taxon>
    </lineage>
</organism>
<dbReference type="GO" id="GO:0050519">
    <property type="term" value="F:holo-citrate lyase synthase activity"/>
    <property type="evidence" value="ECO:0007669"/>
    <property type="project" value="UniProtKB-EC"/>
</dbReference>
<evidence type="ECO:0000256" key="2">
    <source>
        <dbReference type="ARBA" id="ARBA00022679"/>
    </source>
</evidence>
<dbReference type="Pfam" id="PF03802">
    <property type="entry name" value="CitX"/>
    <property type="match status" value="1"/>
</dbReference>
<protein>
    <recommendedName>
        <fullName evidence="1">citrate lyase holo-[acyl-carrier protein] synthase</fullName>
        <ecNumber evidence="1">2.7.7.61</ecNumber>
    </recommendedName>
</protein>
<dbReference type="AlphaFoldDB" id="A0A1T4XLG3"/>
<dbReference type="InterPro" id="IPR005551">
    <property type="entry name" value="CitX"/>
</dbReference>
<evidence type="ECO:0000313" key="6">
    <source>
        <dbReference type="Proteomes" id="UP000190105"/>
    </source>
</evidence>
<keyword evidence="6" id="KW-1185">Reference proteome</keyword>
<dbReference type="Proteomes" id="UP000190105">
    <property type="component" value="Unassembled WGS sequence"/>
</dbReference>
<dbReference type="STRING" id="1147123.SAMN05443428_11071"/>
<evidence type="ECO:0000313" key="5">
    <source>
        <dbReference type="EMBL" id="SKA90402.1"/>
    </source>
</evidence>
<keyword evidence="3" id="KW-0548">Nucleotidyltransferase</keyword>
<reference evidence="6" key="1">
    <citation type="submission" date="2017-02" db="EMBL/GenBank/DDBJ databases">
        <authorList>
            <person name="Varghese N."/>
            <person name="Submissions S."/>
        </authorList>
    </citation>
    <scope>NUCLEOTIDE SEQUENCE [LARGE SCALE GENOMIC DNA]</scope>
    <source>
        <strain evidence="6">USBA 833</strain>
    </source>
</reference>
<gene>
    <name evidence="5" type="ORF">SAMN05443428_11071</name>
</gene>
<accession>A0A1T4XLG3</accession>
<dbReference type="EMBL" id="FUYH01000010">
    <property type="protein sequence ID" value="SKA90402.1"/>
    <property type="molecule type" value="Genomic_DNA"/>
</dbReference>
<name>A0A1T4XLG3_9CLOT</name>
<evidence type="ECO:0000256" key="1">
    <source>
        <dbReference type="ARBA" id="ARBA00012524"/>
    </source>
</evidence>
<keyword evidence="2" id="KW-0808">Transferase</keyword>
<evidence type="ECO:0000256" key="4">
    <source>
        <dbReference type="ARBA" id="ARBA00048574"/>
    </source>
</evidence>
<dbReference type="RefSeq" id="WP_078696602.1">
    <property type="nucleotide sequence ID" value="NZ_FUYH01000010.1"/>
</dbReference>
<comment type="catalytic activity">
    <reaction evidence="4">
        <text>apo-[citrate lyase ACP] + 2'-(5''-triphospho-alpha-D-ribosyl)-3'-dephospho-CoA = holo-[citrate lyase ACP] + diphosphate</text>
        <dbReference type="Rhea" id="RHEA:16333"/>
        <dbReference type="Rhea" id="RHEA-COMP:10157"/>
        <dbReference type="Rhea" id="RHEA-COMP:10158"/>
        <dbReference type="ChEBI" id="CHEBI:29999"/>
        <dbReference type="ChEBI" id="CHEBI:33019"/>
        <dbReference type="ChEBI" id="CHEBI:61378"/>
        <dbReference type="ChEBI" id="CHEBI:82683"/>
        <dbReference type="EC" id="2.7.7.61"/>
    </reaction>
</comment>
<sequence length="173" mass="20195">MKNEKLWELILTDREKRYDLICEIIEKYKKPVLCGKLNYAGENKNNELSQKAFKVLLNLLKDNFKEYMLYEKILEGYDGKAVIMALNISPINAKKLSISIEDSHPLGRIFDIDIYDLNKVPLSRREFGRSRPCIICTDDARECIALKKHSFEEVIKKTDKIIINYFKGDNENA</sequence>
<dbReference type="NCBIfam" id="TIGR03124">
    <property type="entry name" value="citrate_citX"/>
    <property type="match status" value="1"/>
</dbReference>
<dbReference type="GO" id="GO:0051191">
    <property type="term" value="P:prosthetic group biosynthetic process"/>
    <property type="evidence" value="ECO:0007669"/>
    <property type="project" value="InterPro"/>
</dbReference>
<proteinExistence type="predicted"/>
<dbReference type="EC" id="2.7.7.61" evidence="1"/>
<evidence type="ECO:0000256" key="3">
    <source>
        <dbReference type="ARBA" id="ARBA00022695"/>
    </source>
</evidence>